<dbReference type="OMA" id="SIWANGG"/>
<dbReference type="GO" id="GO:0046873">
    <property type="term" value="F:metal ion transmembrane transporter activity"/>
    <property type="evidence" value="ECO:0007669"/>
    <property type="project" value="InterPro"/>
</dbReference>
<dbReference type="Gene3D" id="1.20.58.340">
    <property type="entry name" value="Magnesium transport protein CorA, transmembrane region"/>
    <property type="match status" value="1"/>
</dbReference>
<dbReference type="RefSeq" id="XP_016228843.1">
    <property type="nucleotide sequence ID" value="XM_016365194.1"/>
</dbReference>
<dbReference type="GO" id="GO:0016020">
    <property type="term" value="C:membrane"/>
    <property type="evidence" value="ECO:0007669"/>
    <property type="project" value="UniProtKB-SubCell"/>
</dbReference>
<dbReference type="SUPFAM" id="SSF144083">
    <property type="entry name" value="Magnesium transport protein CorA, transmembrane region"/>
    <property type="match status" value="1"/>
</dbReference>
<dbReference type="Proteomes" id="UP000054302">
    <property type="component" value="Unassembled WGS sequence"/>
</dbReference>
<proteinExistence type="predicted"/>
<feature type="region of interest" description="Disordered" evidence="5">
    <location>
        <begin position="263"/>
        <end position="362"/>
    </location>
</feature>
<keyword evidence="3 6" id="KW-1133">Transmembrane helix</keyword>
<keyword evidence="2 6" id="KW-0812">Transmembrane</keyword>
<dbReference type="EMBL" id="KN847520">
    <property type="protein sequence ID" value="KIV97269.1"/>
    <property type="molecule type" value="Genomic_DNA"/>
</dbReference>
<dbReference type="VEuPathDB" id="FungiDB:PV10_01037"/>
<evidence type="ECO:0000313" key="8">
    <source>
        <dbReference type="Proteomes" id="UP000054302"/>
    </source>
</evidence>
<feature type="transmembrane region" description="Helical" evidence="6">
    <location>
        <begin position="685"/>
        <end position="708"/>
    </location>
</feature>
<evidence type="ECO:0000256" key="5">
    <source>
        <dbReference type="SAM" id="MobiDB-lite"/>
    </source>
</evidence>
<evidence type="ECO:0000313" key="7">
    <source>
        <dbReference type="EMBL" id="KIV97269.1"/>
    </source>
</evidence>
<keyword evidence="4 6" id="KW-0472">Membrane</keyword>
<keyword evidence="8" id="KW-1185">Reference proteome</keyword>
<evidence type="ECO:0000256" key="6">
    <source>
        <dbReference type="SAM" id="Phobius"/>
    </source>
</evidence>
<name>A0A0D1ZTL1_EXOME</name>
<gene>
    <name evidence="7" type="ORF">PV10_01037</name>
</gene>
<dbReference type="AlphaFoldDB" id="A0A0D1ZTL1"/>
<reference evidence="7 8" key="1">
    <citation type="submission" date="2015-01" db="EMBL/GenBank/DDBJ databases">
        <title>The Genome Sequence of Exophiala mesophila CBS40295.</title>
        <authorList>
            <consortium name="The Broad Institute Genomics Platform"/>
            <person name="Cuomo C."/>
            <person name="de Hoog S."/>
            <person name="Gorbushina A."/>
            <person name="Stielow B."/>
            <person name="Teixiera M."/>
            <person name="Abouelleil A."/>
            <person name="Chapman S.B."/>
            <person name="Priest M."/>
            <person name="Young S.K."/>
            <person name="Wortman J."/>
            <person name="Nusbaum C."/>
            <person name="Birren B."/>
        </authorList>
    </citation>
    <scope>NUCLEOTIDE SEQUENCE [LARGE SCALE GENOMIC DNA]</scope>
    <source>
        <strain evidence="7 8">CBS 40295</strain>
    </source>
</reference>
<evidence type="ECO:0000256" key="3">
    <source>
        <dbReference type="ARBA" id="ARBA00022989"/>
    </source>
</evidence>
<organism evidence="7 8">
    <name type="scientific">Exophiala mesophila</name>
    <name type="common">Black yeast-like fungus</name>
    <dbReference type="NCBI Taxonomy" id="212818"/>
    <lineage>
        <taxon>Eukaryota</taxon>
        <taxon>Fungi</taxon>
        <taxon>Dikarya</taxon>
        <taxon>Ascomycota</taxon>
        <taxon>Pezizomycotina</taxon>
        <taxon>Eurotiomycetes</taxon>
        <taxon>Chaetothyriomycetidae</taxon>
        <taxon>Chaetothyriales</taxon>
        <taxon>Herpotrichiellaceae</taxon>
        <taxon>Exophiala</taxon>
    </lineage>
</organism>
<evidence type="ECO:0000256" key="1">
    <source>
        <dbReference type="ARBA" id="ARBA00004141"/>
    </source>
</evidence>
<dbReference type="InterPro" id="IPR002523">
    <property type="entry name" value="MgTranspt_CorA/ZnTranspt_ZntB"/>
</dbReference>
<accession>A0A0D1ZTL1</accession>
<dbReference type="Pfam" id="PF01544">
    <property type="entry name" value="CorA"/>
    <property type="match status" value="1"/>
</dbReference>
<feature type="compositionally biased region" description="Polar residues" evidence="5">
    <location>
        <begin position="341"/>
        <end position="354"/>
    </location>
</feature>
<dbReference type="InterPro" id="IPR045863">
    <property type="entry name" value="CorA_TM1_TM2"/>
</dbReference>
<dbReference type="OrthoDB" id="4137041at2759"/>
<evidence type="ECO:0000256" key="2">
    <source>
        <dbReference type="ARBA" id="ARBA00022692"/>
    </source>
</evidence>
<comment type="subcellular location">
    <subcellularLocation>
        <location evidence="1">Membrane</location>
        <topology evidence="1">Multi-pass membrane protein</topology>
    </subcellularLocation>
</comment>
<protein>
    <submittedName>
        <fullName evidence="7">Uncharacterized protein</fullName>
    </submittedName>
</protein>
<dbReference type="STRING" id="212818.A0A0D1ZTL1"/>
<dbReference type="HOGENOM" id="CLU_372558_0_0_1"/>
<feature type="transmembrane region" description="Helical" evidence="6">
    <location>
        <begin position="659"/>
        <end position="679"/>
    </location>
</feature>
<evidence type="ECO:0000256" key="4">
    <source>
        <dbReference type="ARBA" id="ARBA00023136"/>
    </source>
</evidence>
<feature type="transmembrane region" description="Helical" evidence="6">
    <location>
        <begin position="591"/>
        <end position="610"/>
    </location>
</feature>
<sequence length="746" mass="83228">MAQQPAFSRPIDVVAENRHLKYLLKSHHQQPSISRYEHSQGGELLASSHLSSLSNVRDQEDVQGLLIPSHPLCHAHTLVIEDVSSDLIVALERILRLDAELFAAHLTNCGWKDSERGKDAFPFGDSEYSTWWTRRFKKQFFSIKWHRPYVVNFDWVPSAVESSLRVSPASLTLDLGAKSQVYQRSSNFRRAFLDLRTTNAIWDYSRATASNLQRRDQLVAEERLTIWKGEYRGHGIVLLLVDPEFGTVSNKVSYEGGRTAQFRASTKPQLAVPRSPVIQPSPAPRSETEEPSSLQREELPISSSASVDSQTEHPDQNSAHQTSRNSSAVATQGGMDDASLQPESSQTGQQQSQAFFPPEIISPDPPPFRSKSFFMNVACRGPESAISTDRPPPSGLLSHLTSTREDLSLWLTTHHLPIEALDSHSQPLCRIFEIIHADTLDFLLSIETFLDNILSNSDNEVVLENNIRIWRSLLNITGGELRYLTRQIPKFTEFLVEVSSCAHDQDDNASKTSSQQQLLREISRIQERLDKTLITLVSSLSVVESRRAIVEAESVSKLTELAFVFIPLSFAGTFFGMQVRQLDPETTSITWFWVMAIALVATSYGVRLLIRSQAILHAKKVVGIAIRQNANLTESQPIGTRAAIAALGRLLIPLIHESLSLQLLVAAIFLVIPLISIWANGGLVHGMVVVISICVALLVAFTLLMLCLRPDDNLRPLAEWIYDSHSRARTVPSERDPESAAERPLA</sequence>
<feature type="compositionally biased region" description="Polar residues" evidence="5">
    <location>
        <begin position="316"/>
        <end position="330"/>
    </location>
</feature>
<dbReference type="GeneID" id="27318882"/>